<dbReference type="InterPro" id="IPR001789">
    <property type="entry name" value="Sig_transdc_resp-reg_receiver"/>
</dbReference>
<evidence type="ECO:0000313" key="12">
    <source>
        <dbReference type="Proteomes" id="UP001305702"/>
    </source>
</evidence>
<protein>
    <submittedName>
        <fullName evidence="11">Response regulator transcription factor</fullName>
    </submittedName>
</protein>
<dbReference type="GO" id="GO:0000156">
    <property type="term" value="F:phosphorelay response regulator activity"/>
    <property type="evidence" value="ECO:0007669"/>
    <property type="project" value="TreeGrafter"/>
</dbReference>
<dbReference type="SUPFAM" id="SSF52172">
    <property type="entry name" value="CheY-like"/>
    <property type="match status" value="1"/>
</dbReference>
<dbReference type="SMART" id="SM00862">
    <property type="entry name" value="Trans_reg_C"/>
    <property type="match status" value="1"/>
</dbReference>
<dbReference type="Gene3D" id="3.40.50.2300">
    <property type="match status" value="1"/>
</dbReference>
<dbReference type="InterPro" id="IPR039420">
    <property type="entry name" value="WalR-like"/>
</dbReference>
<dbReference type="FunFam" id="1.10.10.10:FF:000018">
    <property type="entry name" value="DNA-binding response regulator ResD"/>
    <property type="match status" value="1"/>
</dbReference>
<dbReference type="FunFam" id="3.40.50.2300:FF:000001">
    <property type="entry name" value="DNA-binding response regulator PhoB"/>
    <property type="match status" value="1"/>
</dbReference>
<accession>A0AA96LBP8</accession>
<organism evidence="11 12">
    <name type="scientific">Paenibacillus aurantius</name>
    <dbReference type="NCBI Taxonomy" id="2918900"/>
    <lineage>
        <taxon>Bacteria</taxon>
        <taxon>Bacillati</taxon>
        <taxon>Bacillota</taxon>
        <taxon>Bacilli</taxon>
        <taxon>Bacillales</taxon>
        <taxon>Paenibacillaceae</taxon>
        <taxon>Paenibacillus</taxon>
    </lineage>
</organism>
<evidence type="ECO:0000256" key="8">
    <source>
        <dbReference type="PROSITE-ProRule" id="PRU01091"/>
    </source>
</evidence>
<keyword evidence="6" id="KW-0804">Transcription</keyword>
<dbReference type="GO" id="GO:0000976">
    <property type="term" value="F:transcription cis-regulatory region binding"/>
    <property type="evidence" value="ECO:0007669"/>
    <property type="project" value="TreeGrafter"/>
</dbReference>
<dbReference type="Gene3D" id="1.10.10.10">
    <property type="entry name" value="Winged helix-like DNA-binding domain superfamily/Winged helix DNA-binding domain"/>
    <property type="match status" value="1"/>
</dbReference>
<dbReference type="AlphaFoldDB" id="A0AA96LBP8"/>
<comment type="subcellular location">
    <subcellularLocation>
        <location evidence="1">Cytoplasm</location>
    </subcellularLocation>
</comment>
<feature type="DNA-binding region" description="OmpR/PhoB-type" evidence="8">
    <location>
        <begin position="133"/>
        <end position="232"/>
    </location>
</feature>
<dbReference type="InterPro" id="IPR036388">
    <property type="entry name" value="WH-like_DNA-bd_sf"/>
</dbReference>
<dbReference type="PANTHER" id="PTHR48111:SF26">
    <property type="entry name" value="STAGE 0 SPORULATION PROTEIN A HOMOLOG"/>
    <property type="match status" value="1"/>
</dbReference>
<name>A0AA96LBP8_9BACL</name>
<feature type="modified residue" description="4-aspartylphosphate" evidence="7">
    <location>
        <position position="54"/>
    </location>
</feature>
<dbReference type="Proteomes" id="UP001305702">
    <property type="component" value="Chromosome"/>
</dbReference>
<dbReference type="InterPro" id="IPR001867">
    <property type="entry name" value="OmpR/PhoB-type_DNA-bd"/>
</dbReference>
<dbReference type="CDD" id="cd17574">
    <property type="entry name" value="REC_OmpR"/>
    <property type="match status" value="1"/>
</dbReference>
<dbReference type="EMBL" id="CP130318">
    <property type="protein sequence ID" value="WNQ08912.1"/>
    <property type="molecule type" value="Genomic_DNA"/>
</dbReference>
<keyword evidence="2 7" id="KW-0597">Phosphoprotein</keyword>
<dbReference type="Gene3D" id="6.10.250.690">
    <property type="match status" value="1"/>
</dbReference>
<feature type="domain" description="Response regulatory" evidence="9">
    <location>
        <begin position="5"/>
        <end position="118"/>
    </location>
</feature>
<dbReference type="CDD" id="cd00383">
    <property type="entry name" value="trans_reg_C"/>
    <property type="match status" value="1"/>
</dbReference>
<dbReference type="Pfam" id="PF00486">
    <property type="entry name" value="Trans_reg_C"/>
    <property type="match status" value="1"/>
</dbReference>
<keyword evidence="4" id="KW-0805">Transcription regulation</keyword>
<dbReference type="InterPro" id="IPR016032">
    <property type="entry name" value="Sig_transdc_resp-reg_C-effctor"/>
</dbReference>
<evidence type="ECO:0000256" key="1">
    <source>
        <dbReference type="ARBA" id="ARBA00004496"/>
    </source>
</evidence>
<keyword evidence="12" id="KW-1185">Reference proteome</keyword>
<dbReference type="InterPro" id="IPR011006">
    <property type="entry name" value="CheY-like_superfamily"/>
</dbReference>
<proteinExistence type="predicted"/>
<dbReference type="Pfam" id="PF00072">
    <property type="entry name" value="Response_reg"/>
    <property type="match status" value="1"/>
</dbReference>
<sequence length="234" mass="26628">MKAARILIIEDDREINQLIANYLSKEGFVTESVYNGREALTRIARPDYQLVILDMMLPIVEGREVLRKIRENQTIPVIILSAKDREMDKIDGLGLGADDYMTKPFTIGELVARVNAQLRRYMAFQPDHTSASPPVIKHGGLELDTGTYQVRVNGEEKPLTAKEYAILKLFLSHPNQVFSKPQIFESVWQEDSRSDDNTVMVHINRLRAKIESDPSRPVYLLTVWGIGYRLGKGD</sequence>
<evidence type="ECO:0000256" key="6">
    <source>
        <dbReference type="ARBA" id="ARBA00023163"/>
    </source>
</evidence>
<dbReference type="SMART" id="SM00448">
    <property type="entry name" value="REC"/>
    <property type="match status" value="1"/>
</dbReference>
<dbReference type="PANTHER" id="PTHR48111">
    <property type="entry name" value="REGULATOR OF RPOS"/>
    <property type="match status" value="1"/>
</dbReference>
<keyword evidence="3" id="KW-0902">Two-component regulatory system</keyword>
<evidence type="ECO:0000256" key="5">
    <source>
        <dbReference type="ARBA" id="ARBA00023125"/>
    </source>
</evidence>
<dbReference type="KEGG" id="paun:MJA45_14770"/>
<gene>
    <name evidence="11" type="ORF">MJA45_14770</name>
</gene>
<evidence type="ECO:0000259" key="10">
    <source>
        <dbReference type="PROSITE" id="PS51755"/>
    </source>
</evidence>
<dbReference type="GO" id="GO:0006355">
    <property type="term" value="P:regulation of DNA-templated transcription"/>
    <property type="evidence" value="ECO:0007669"/>
    <property type="project" value="InterPro"/>
</dbReference>
<evidence type="ECO:0000259" key="9">
    <source>
        <dbReference type="PROSITE" id="PS50110"/>
    </source>
</evidence>
<evidence type="ECO:0000256" key="2">
    <source>
        <dbReference type="ARBA" id="ARBA00022553"/>
    </source>
</evidence>
<evidence type="ECO:0000313" key="11">
    <source>
        <dbReference type="EMBL" id="WNQ08912.1"/>
    </source>
</evidence>
<dbReference type="RefSeq" id="WP_315602679.1">
    <property type="nucleotide sequence ID" value="NZ_CP130318.1"/>
</dbReference>
<evidence type="ECO:0000256" key="4">
    <source>
        <dbReference type="ARBA" id="ARBA00023015"/>
    </source>
</evidence>
<feature type="domain" description="OmpR/PhoB-type" evidence="10">
    <location>
        <begin position="133"/>
        <end position="232"/>
    </location>
</feature>
<dbReference type="PROSITE" id="PS50110">
    <property type="entry name" value="RESPONSE_REGULATORY"/>
    <property type="match status" value="1"/>
</dbReference>
<dbReference type="SUPFAM" id="SSF46894">
    <property type="entry name" value="C-terminal effector domain of the bipartite response regulators"/>
    <property type="match status" value="1"/>
</dbReference>
<reference evidence="11 12" key="1">
    <citation type="submission" date="2022-02" db="EMBL/GenBank/DDBJ databases">
        <title>Paenibacillus sp. MBLB1776 Whole Genome Shotgun Sequencing.</title>
        <authorList>
            <person name="Hwang C.Y."/>
            <person name="Cho E.-S."/>
            <person name="Seo M.-J."/>
        </authorList>
    </citation>
    <scope>NUCLEOTIDE SEQUENCE [LARGE SCALE GENOMIC DNA]</scope>
    <source>
        <strain evidence="11 12">MBLB1776</strain>
    </source>
</reference>
<keyword evidence="5 8" id="KW-0238">DNA-binding</keyword>
<dbReference type="GO" id="GO:0032993">
    <property type="term" value="C:protein-DNA complex"/>
    <property type="evidence" value="ECO:0007669"/>
    <property type="project" value="TreeGrafter"/>
</dbReference>
<evidence type="ECO:0000256" key="7">
    <source>
        <dbReference type="PROSITE-ProRule" id="PRU00169"/>
    </source>
</evidence>
<dbReference type="PROSITE" id="PS51755">
    <property type="entry name" value="OMPR_PHOB"/>
    <property type="match status" value="1"/>
</dbReference>
<evidence type="ECO:0000256" key="3">
    <source>
        <dbReference type="ARBA" id="ARBA00023012"/>
    </source>
</evidence>
<dbReference type="GO" id="GO:0005829">
    <property type="term" value="C:cytosol"/>
    <property type="evidence" value="ECO:0007669"/>
    <property type="project" value="TreeGrafter"/>
</dbReference>